<reference evidence="10" key="1">
    <citation type="journal article" date="2019" name="Int. J. Syst. Evol. Microbiol.">
        <title>The Global Catalogue of Microorganisms (GCM) 10K type strain sequencing project: providing services to taxonomists for standard genome sequencing and annotation.</title>
        <authorList>
            <consortium name="The Broad Institute Genomics Platform"/>
            <consortium name="The Broad Institute Genome Sequencing Center for Infectious Disease"/>
            <person name="Wu L."/>
            <person name="Ma J."/>
        </authorList>
    </citation>
    <scope>NUCLEOTIDE SEQUENCE [LARGE SCALE GENOMIC DNA]</scope>
    <source>
        <strain evidence="10">NBRC 106396</strain>
    </source>
</reference>
<feature type="transmembrane region" description="Helical" evidence="7">
    <location>
        <begin position="71"/>
        <end position="89"/>
    </location>
</feature>
<dbReference type="RefSeq" id="WP_379751304.1">
    <property type="nucleotide sequence ID" value="NZ_JBHTCP010000051.1"/>
</dbReference>
<dbReference type="PANTHER" id="PTHR23517">
    <property type="entry name" value="RESISTANCE PROTEIN MDTM, PUTATIVE-RELATED-RELATED"/>
    <property type="match status" value="1"/>
</dbReference>
<evidence type="ECO:0000256" key="5">
    <source>
        <dbReference type="ARBA" id="ARBA00022989"/>
    </source>
</evidence>
<keyword evidence="3" id="KW-1003">Cell membrane</keyword>
<evidence type="ECO:0000256" key="3">
    <source>
        <dbReference type="ARBA" id="ARBA00022475"/>
    </source>
</evidence>
<organism evidence="9 10">
    <name type="scientific">Fictibacillus iocasae</name>
    <dbReference type="NCBI Taxonomy" id="2715437"/>
    <lineage>
        <taxon>Bacteria</taxon>
        <taxon>Bacillati</taxon>
        <taxon>Bacillota</taxon>
        <taxon>Bacilli</taxon>
        <taxon>Bacillales</taxon>
        <taxon>Fictibacillaceae</taxon>
        <taxon>Fictibacillus</taxon>
    </lineage>
</organism>
<dbReference type="CDD" id="cd17329">
    <property type="entry name" value="MFS_MdtH_MDR_like"/>
    <property type="match status" value="1"/>
</dbReference>
<keyword evidence="10" id="KW-1185">Reference proteome</keyword>
<dbReference type="SUPFAM" id="SSF103473">
    <property type="entry name" value="MFS general substrate transporter"/>
    <property type="match status" value="1"/>
</dbReference>
<feature type="transmembrane region" description="Helical" evidence="7">
    <location>
        <begin position="5"/>
        <end position="25"/>
    </location>
</feature>
<feature type="transmembrane region" description="Helical" evidence="7">
    <location>
        <begin position="246"/>
        <end position="266"/>
    </location>
</feature>
<keyword evidence="4 7" id="KW-0812">Transmembrane</keyword>
<feature type="domain" description="Major facilitator superfamily (MFS) profile" evidence="8">
    <location>
        <begin position="4"/>
        <end position="388"/>
    </location>
</feature>
<dbReference type="PANTHER" id="PTHR23517:SF10">
    <property type="entry name" value="MAJOR FACILITATOR SUPERFAMILY (MFS) PROFILE DOMAIN-CONTAINING PROTEIN"/>
    <property type="match status" value="1"/>
</dbReference>
<feature type="transmembrane region" description="Helical" evidence="7">
    <location>
        <begin position="360"/>
        <end position="380"/>
    </location>
</feature>
<name>A0ABW2NVK4_9BACL</name>
<comment type="subcellular location">
    <subcellularLocation>
        <location evidence="1">Cell membrane</location>
        <topology evidence="1">Multi-pass membrane protein</topology>
    </subcellularLocation>
</comment>
<protein>
    <submittedName>
        <fullName evidence="9">MDR family MFS transporter</fullName>
    </submittedName>
</protein>
<dbReference type="EMBL" id="JBHTCP010000051">
    <property type="protein sequence ID" value="MFC7373303.1"/>
    <property type="molecule type" value="Genomic_DNA"/>
</dbReference>
<proteinExistence type="predicted"/>
<dbReference type="Gene3D" id="1.20.1250.20">
    <property type="entry name" value="MFS general substrate transporter like domains"/>
    <property type="match status" value="1"/>
</dbReference>
<dbReference type="InterPro" id="IPR050171">
    <property type="entry name" value="MFS_Transporters"/>
</dbReference>
<dbReference type="Proteomes" id="UP001596549">
    <property type="component" value="Unassembled WGS sequence"/>
</dbReference>
<feature type="transmembrane region" description="Helical" evidence="7">
    <location>
        <begin position="155"/>
        <end position="175"/>
    </location>
</feature>
<keyword evidence="6 7" id="KW-0472">Membrane</keyword>
<dbReference type="Pfam" id="PF07690">
    <property type="entry name" value="MFS_1"/>
    <property type="match status" value="1"/>
</dbReference>
<evidence type="ECO:0000256" key="6">
    <source>
        <dbReference type="ARBA" id="ARBA00023136"/>
    </source>
</evidence>
<evidence type="ECO:0000259" key="8">
    <source>
        <dbReference type="PROSITE" id="PS50850"/>
    </source>
</evidence>
<keyword evidence="2" id="KW-0813">Transport</keyword>
<evidence type="ECO:0000256" key="2">
    <source>
        <dbReference type="ARBA" id="ARBA00022448"/>
    </source>
</evidence>
<evidence type="ECO:0000256" key="1">
    <source>
        <dbReference type="ARBA" id="ARBA00004651"/>
    </source>
</evidence>
<evidence type="ECO:0000256" key="4">
    <source>
        <dbReference type="ARBA" id="ARBA00022692"/>
    </source>
</evidence>
<feature type="transmembrane region" description="Helical" evidence="7">
    <location>
        <begin position="128"/>
        <end position="149"/>
    </location>
</feature>
<dbReference type="InterPro" id="IPR020846">
    <property type="entry name" value="MFS_dom"/>
</dbReference>
<feature type="transmembrane region" description="Helical" evidence="7">
    <location>
        <begin position="37"/>
        <end position="59"/>
    </location>
</feature>
<keyword evidence="5 7" id="KW-1133">Transmembrane helix</keyword>
<evidence type="ECO:0000313" key="9">
    <source>
        <dbReference type="EMBL" id="MFC7373303.1"/>
    </source>
</evidence>
<accession>A0ABW2NVK4</accession>
<dbReference type="PROSITE" id="PS50850">
    <property type="entry name" value="MFS"/>
    <property type="match status" value="1"/>
</dbReference>
<comment type="caution">
    <text evidence="9">The sequence shown here is derived from an EMBL/GenBank/DDBJ whole genome shotgun (WGS) entry which is preliminary data.</text>
</comment>
<dbReference type="InterPro" id="IPR001958">
    <property type="entry name" value="Tet-R_TetA/multi-R_MdtG-like"/>
</dbReference>
<gene>
    <name evidence="9" type="ORF">ACFQPF_16815</name>
</gene>
<evidence type="ECO:0000256" key="7">
    <source>
        <dbReference type="SAM" id="Phobius"/>
    </source>
</evidence>
<evidence type="ECO:0000313" key="10">
    <source>
        <dbReference type="Proteomes" id="UP001596549"/>
    </source>
</evidence>
<sequence>MPARVWLLIIGMVLNVTGSSFLWPVNTIFMVNHLDQTLTAAGVVLMLNAGAGILGNLIGGTMFDRFGGYRTILGGVSITLVCSVLLIFFHSFYIYAILLFVIGFSTGITFPSMYAMAGTIWKEGGRKAFNAIYIAQNAGVAGGAALGGMAASYSFTLSFICNAALLASFFMLVLFSFKNMDGDRAVAPAAESIRKESASLIKQRGFQALLLLCTGYFFAWIAYAQWPSSIAAHTQEMGISVKLYSLLWTVNGALIVLGQPIVNPLLRRFIPSIKAQMMVGYTIFIVSFLVIAEAASFSGFLAGMIILTIGEMLVWPGIPSIAAELAPAGRAGFYQGVVNSTATAGRMIAPLFGGLLVDHFNIAVLFYVLMLFLLISFVLTQQYDRKLLNKATISVSEIKQ</sequence>
<dbReference type="PRINTS" id="PR01035">
    <property type="entry name" value="TCRTETA"/>
</dbReference>
<feature type="transmembrane region" description="Helical" evidence="7">
    <location>
        <begin position="95"/>
        <end position="116"/>
    </location>
</feature>
<feature type="transmembrane region" description="Helical" evidence="7">
    <location>
        <begin position="208"/>
        <end position="226"/>
    </location>
</feature>
<dbReference type="InterPro" id="IPR011701">
    <property type="entry name" value="MFS"/>
</dbReference>
<feature type="transmembrane region" description="Helical" evidence="7">
    <location>
        <begin position="278"/>
        <end position="307"/>
    </location>
</feature>
<dbReference type="InterPro" id="IPR036259">
    <property type="entry name" value="MFS_trans_sf"/>
</dbReference>